<evidence type="ECO:0000256" key="3">
    <source>
        <dbReference type="ARBA" id="ARBA00022989"/>
    </source>
</evidence>
<keyword evidence="3 5" id="KW-1133">Transmembrane helix</keyword>
<evidence type="ECO:0000256" key="4">
    <source>
        <dbReference type="ARBA" id="ARBA00023136"/>
    </source>
</evidence>
<dbReference type="Proteomes" id="UP000247609">
    <property type="component" value="Unassembled WGS sequence"/>
</dbReference>
<dbReference type="Pfam" id="PF04357">
    <property type="entry name" value="TamB"/>
    <property type="match status" value="1"/>
</dbReference>
<dbReference type="GO" id="GO:0009306">
    <property type="term" value="P:protein secretion"/>
    <property type="evidence" value="ECO:0007669"/>
    <property type="project" value="InterPro"/>
</dbReference>
<keyword evidence="2 5" id="KW-0812">Transmembrane</keyword>
<comment type="subcellular location">
    <subcellularLocation>
        <location evidence="1">Membrane</location>
        <topology evidence="1">Single-pass membrane protein</topology>
    </subcellularLocation>
</comment>
<protein>
    <submittedName>
        <fullName evidence="7">DUF490 domain-containing protein</fullName>
    </submittedName>
</protein>
<evidence type="ECO:0000259" key="6">
    <source>
        <dbReference type="Pfam" id="PF04357"/>
    </source>
</evidence>
<name>A0A318QKS9_9PROT</name>
<feature type="transmembrane region" description="Helical" evidence="5">
    <location>
        <begin position="20"/>
        <end position="42"/>
    </location>
</feature>
<evidence type="ECO:0000256" key="2">
    <source>
        <dbReference type="ARBA" id="ARBA00022692"/>
    </source>
</evidence>
<sequence>MSDEHKPVRTFTMRAVLKIAGLVIAVPTGLVVLAVALILVGANTGMGRHEIERRLPGLTGGSVRLSGLSGRFPDALRIAHLELDDYRGTWLAIDNLALDWSPTRLLLRRAVVDDISIAHLSIPRLSEEDPAHPSPPSRPGNDNLHIGVDIRHAHIARIDVGAPLARVPSTFSLDGHARLADIAPVLDGISVATLPSADIDLSVRRLDHPGLLSVRTRLDTGTLALDLHAHEEREGFLTTLSNLPMLAPLDLDLSMSGPRDRSNLVFAMQAGAAQAHIRGQVGLIHHAMHLNATLDAPAMMLGPDTGWQSIALRTDLGGTLERPTGRGSLDIGQLNQGAIGFNTLHATFSGLTGQTAQDAVNVHADIDGLRIPGAHPTIFAARPVSIDLAWHPDAQGSPADITLNHDLLRIRGSIRTAIPRRGTLAIDLPDLSPLAGLASTTLDGNAHLQTDFDVPGARMPGHAALDGQVSITGGQPQAVGLIGREGHLQVMADLSPADAAPRSVHVRTLKIDGHALHLDAGDGTITLASPTQLDLRARLMLDDLQKLAPSLRGQSDMTLTATGPVDDLAAVLHAETQIGTPQIQPAGHLTTDLNFRHLPAVREGEAKITGTLDHAPVALDAALATGTDEVRHLRLAQLSWKSLSGQADMSLPKGHLVPSGTMDVRMARLADWRDLLGHSITGYVTTGIHTSARTDQAPPIVSVKLDGAIGSPWANIRRLTLGGTVRDPVDAPHPDLDLVVDDADISDIHANAHVTARGPLNALLVSATSRLSTKQVGPAALDTAMLLDVPEHKVTARTLLAEARGERLQLLGPATISYGATMGVDHLRATFSAPQGQAAGIDIAGGIRPALDLKADITHVTPSLLRPFMPTLRADGEISAQARLTGTLARPGGRISLRADGLKYHTDYTSSLAAANLDATAILNGAQAQIDASLNAGRQISLTLKGSAPTNMNGALALHSGGVMDLAAANAYLGAQARQAGGQLRMNVDVRGTPRSPLVTGTLDLADGTFHDYAQGIQLSDIKGSVLAQGSRLVIQSLGANAGKGTITAAGSYGLLEPGQPLDLTITAKNARPLASDLITATLDTNLSIKGQLASRINVAGGINLSRVDVNIPDSLPTSVAHLNVIRPTDISTVAQPHESPLVVGLNLDVRSPGQFFVRGHGLNTEMHGHLQVGGTSDTPLITGAFAMTRGSFALGGFSLNFSKGNVGFDGIGVTHSIDPSLDFVAERSTNEGVARLNVGGYASAPKITFSSTPPLSQDQILAILLFGTDSQSLSATQMAQVASAIATISGGSAFDPLGIVRKTLHLDRLQMSSSSNGSGGNDTGSIEAGKYVMRGVYVGAKQATSGSGTQAQVQVDLTKRLKLNTTVGTGGNVTGFTTPENDPGSSIGLLYQFNY</sequence>
<evidence type="ECO:0000313" key="8">
    <source>
        <dbReference type="Proteomes" id="UP000247609"/>
    </source>
</evidence>
<evidence type="ECO:0000313" key="7">
    <source>
        <dbReference type="EMBL" id="PYD75899.1"/>
    </source>
</evidence>
<proteinExistence type="predicted"/>
<evidence type="ECO:0000256" key="1">
    <source>
        <dbReference type="ARBA" id="ARBA00004167"/>
    </source>
</evidence>
<evidence type="ECO:0000256" key="5">
    <source>
        <dbReference type="SAM" id="Phobius"/>
    </source>
</evidence>
<dbReference type="RefSeq" id="WP_110529483.1">
    <property type="nucleotide sequence ID" value="NZ_NOXG01000005.1"/>
</dbReference>
<comment type="caution">
    <text evidence="7">The sequence shown here is derived from an EMBL/GenBank/DDBJ whole genome shotgun (WGS) entry which is preliminary data.</text>
</comment>
<dbReference type="GO" id="GO:0005886">
    <property type="term" value="C:plasma membrane"/>
    <property type="evidence" value="ECO:0007669"/>
    <property type="project" value="InterPro"/>
</dbReference>
<organism evidence="7 8">
    <name type="scientific">Novacetimonas pomaceti</name>
    <dbReference type="NCBI Taxonomy" id="2021998"/>
    <lineage>
        <taxon>Bacteria</taxon>
        <taxon>Pseudomonadati</taxon>
        <taxon>Pseudomonadota</taxon>
        <taxon>Alphaproteobacteria</taxon>
        <taxon>Acetobacterales</taxon>
        <taxon>Acetobacteraceae</taxon>
        <taxon>Novacetimonas</taxon>
    </lineage>
</organism>
<reference evidence="7 8" key="1">
    <citation type="submission" date="2017-07" db="EMBL/GenBank/DDBJ databases">
        <title>A draft genome sequence of Komagataeibacter sp. T5K1.</title>
        <authorList>
            <person name="Skraban J."/>
            <person name="Cleenwerck I."/>
            <person name="Vandamme P."/>
            <person name="Trcek J."/>
        </authorList>
    </citation>
    <scope>NUCLEOTIDE SEQUENCE [LARGE SCALE GENOMIC DNA]</scope>
    <source>
        <strain evidence="7 8">T5K1</strain>
    </source>
</reference>
<dbReference type="PANTHER" id="PTHR36985">
    <property type="entry name" value="TRANSLOCATION AND ASSEMBLY MODULE SUBUNIT TAMB"/>
    <property type="match status" value="1"/>
</dbReference>
<feature type="domain" description="Translocation and assembly module TamB C-terminal" evidence="6">
    <location>
        <begin position="1038"/>
        <end position="1396"/>
    </location>
</feature>
<dbReference type="EMBL" id="NOXG01000005">
    <property type="protein sequence ID" value="PYD75899.1"/>
    <property type="molecule type" value="Genomic_DNA"/>
</dbReference>
<accession>A0A318QKS9</accession>
<dbReference type="PANTHER" id="PTHR36985:SF1">
    <property type="entry name" value="TRANSLOCATION AND ASSEMBLY MODULE SUBUNIT TAMB"/>
    <property type="match status" value="1"/>
</dbReference>
<gene>
    <name evidence="7" type="ORF">CFR71_07535</name>
</gene>
<keyword evidence="4 5" id="KW-0472">Membrane</keyword>
<dbReference type="InterPro" id="IPR007452">
    <property type="entry name" value="TamB_C"/>
</dbReference>